<dbReference type="PANTHER" id="PTHR21525:SF9">
    <property type="entry name" value="CHANNEL_COLICIN DOMAIN-CONTAINING PROTEIN"/>
    <property type="match status" value="1"/>
</dbReference>
<dbReference type="HOGENOM" id="CLU_023083_0_0_6"/>
<feature type="domain" description="Phage tail tape measure protein" evidence="1">
    <location>
        <begin position="187"/>
        <end position="374"/>
    </location>
</feature>
<dbReference type="InterPro" id="IPR010090">
    <property type="entry name" value="Phage_tape_meas"/>
</dbReference>
<reference evidence="2 3" key="1">
    <citation type="submission" date="2013-02" db="EMBL/GenBank/DDBJ databases">
        <title>The Genome Sequence of Acinetobacter sp. NIPH 2168.</title>
        <authorList>
            <consortium name="The Broad Institute Genome Sequencing Platform"/>
            <consortium name="The Broad Institute Genome Sequencing Center for Infectious Disease"/>
            <person name="Cerqueira G."/>
            <person name="Feldgarden M."/>
            <person name="Courvalin P."/>
            <person name="Perichon B."/>
            <person name="Grillot-Courvalin C."/>
            <person name="Clermont D."/>
            <person name="Rocha E."/>
            <person name="Yoon E.-J."/>
            <person name="Nemec A."/>
            <person name="Walker B."/>
            <person name="Young S.K."/>
            <person name="Zeng Q."/>
            <person name="Gargeya S."/>
            <person name="Fitzgerald M."/>
            <person name="Haas B."/>
            <person name="Abouelleil A."/>
            <person name="Alvarado L."/>
            <person name="Arachchi H.M."/>
            <person name="Berlin A.M."/>
            <person name="Chapman S.B."/>
            <person name="Dewar J."/>
            <person name="Goldberg J."/>
            <person name="Griggs A."/>
            <person name="Gujja S."/>
            <person name="Hansen M."/>
            <person name="Howarth C."/>
            <person name="Imamovic A."/>
            <person name="Larimer J."/>
            <person name="McCowan C."/>
            <person name="Murphy C."/>
            <person name="Neiman D."/>
            <person name="Pearson M."/>
            <person name="Priest M."/>
            <person name="Roberts A."/>
            <person name="Saif S."/>
            <person name="Shea T."/>
            <person name="Sisk P."/>
            <person name="Sykes S."/>
            <person name="Wortman J."/>
            <person name="Nusbaum C."/>
            <person name="Birren B."/>
        </authorList>
    </citation>
    <scope>NUCLEOTIDE SEQUENCE [LARGE SCALE GENOMIC DNA]</scope>
    <source>
        <strain evidence="2 3">NIPH 2168</strain>
    </source>
</reference>
<keyword evidence="3" id="KW-1185">Reference proteome</keyword>
<evidence type="ECO:0000259" key="1">
    <source>
        <dbReference type="Pfam" id="PF10145"/>
    </source>
</evidence>
<dbReference type="RefSeq" id="WP_005259525.1">
    <property type="nucleotide sequence ID" value="NZ_KB850134.1"/>
</dbReference>
<protein>
    <submittedName>
        <fullName evidence="2">Phage tail tape measure protein, TP901 family, core region</fullName>
    </submittedName>
</protein>
<proteinExistence type="predicted"/>
<dbReference type="PATRIC" id="fig|1217706.3.peg.3035"/>
<dbReference type="EMBL" id="APRW01000014">
    <property type="protein sequence ID" value="ENX20196.1"/>
    <property type="molecule type" value="Genomic_DNA"/>
</dbReference>
<dbReference type="PANTHER" id="PTHR21525">
    <property type="entry name" value="MOTILE SPERM PROTEIN"/>
    <property type="match status" value="1"/>
</dbReference>
<sequence>MSNYNVSLTLQLKGNGGQELKKISDEQVRAANNINAQWMQIGSAQARFVNTARTGTQVTLNTVKVSDQLLRTHRTVEQVLEQQTKQASIQAKLLAQQKSNAEQMAVFMRRVEKASEGTSVHATRTSNTWKETATAVLSIYGTMQAINALKSTVTSNLDFERDLVEMKQNAGMSKAQVEEIRKLAISAAPTTLQSPQDILMGAKSFARAGDKYSDIKGNTIEAARAATVFRASPEQIANMDFDLRTKMKVPNSEIPAVNNMLYYHGNAGRFEAPSFAQFAPEMLAAMSNVGVKGKGGINFTGALTQVLMNNASVNEPGKVKTFIEQGLGHITTPHYVKGLAKYGIDVPKYMPNGQFYGEDGTQGLLDLTEAMKKKGLTNPFKLAKAGFADQETQKFWRAMMQYSDEIRAAMKKGDLAAKNDQIGIDLKEMQDTNFGKVKKAQITTEQLKLGDAGQDVTQTAAKGAQFFSNNPITTGLLTATAGVGGYYSYLQFKNTIPQMMDDIKAGSIYKNMPDTVVQKTALGINERVPNTAKVVPEMAGLKTAAKIAGRVATPLTVGVGAYDAYDAYKDPNLTQKQKDVRYGKAAGGTAGALAGAWAGGQGGAALGTAIFPGVGTALGALLGGIGGGIGGWWIGDQAGGKITETITSSNENQVDAIKNQTDVLSRKLDTLISATNNRPAASFPGLSMQSLSNSAVTEEKRHGAIPYKLG</sequence>
<gene>
    <name evidence="2" type="ORF">F892_03119</name>
</gene>
<accession>N9PR83</accession>
<dbReference type="OrthoDB" id="8019720at2"/>
<dbReference type="Proteomes" id="UP000013173">
    <property type="component" value="Unassembled WGS sequence"/>
</dbReference>
<evidence type="ECO:0000313" key="2">
    <source>
        <dbReference type="EMBL" id="ENX20196.1"/>
    </source>
</evidence>
<comment type="caution">
    <text evidence="2">The sequence shown here is derived from an EMBL/GenBank/DDBJ whole genome shotgun (WGS) entry which is preliminary data.</text>
</comment>
<dbReference type="AlphaFoldDB" id="N9PR83"/>
<dbReference type="Pfam" id="PF10145">
    <property type="entry name" value="PhageMin_Tail"/>
    <property type="match status" value="1"/>
</dbReference>
<evidence type="ECO:0000313" key="3">
    <source>
        <dbReference type="Proteomes" id="UP000013173"/>
    </source>
</evidence>
<organism evidence="2 3">
    <name type="scientific">Acinetobacter vivianii</name>
    <dbReference type="NCBI Taxonomy" id="1776742"/>
    <lineage>
        <taxon>Bacteria</taxon>
        <taxon>Pseudomonadati</taxon>
        <taxon>Pseudomonadota</taxon>
        <taxon>Gammaproteobacteria</taxon>
        <taxon>Moraxellales</taxon>
        <taxon>Moraxellaceae</taxon>
        <taxon>Acinetobacter</taxon>
    </lineage>
</organism>
<dbReference type="NCBIfam" id="TIGR01760">
    <property type="entry name" value="tape_meas_TP901"/>
    <property type="match status" value="1"/>
</dbReference>
<name>N9PR83_9GAMM</name>